<dbReference type="GO" id="GO:0006915">
    <property type="term" value="P:apoptotic process"/>
    <property type="evidence" value="ECO:0007669"/>
    <property type="project" value="UniProtKB-KW"/>
</dbReference>
<keyword evidence="4" id="KW-0378">Hydrolase</keyword>
<evidence type="ECO:0000313" key="12">
    <source>
        <dbReference type="EMBL" id="CAD7652857.1"/>
    </source>
</evidence>
<name>A0A7R9QPA7_9ACAR</name>
<protein>
    <recommendedName>
        <fullName evidence="14">Caspase-2</fullName>
    </recommendedName>
</protein>
<evidence type="ECO:0000256" key="7">
    <source>
        <dbReference type="PIRSR" id="PIRSR038001-1"/>
    </source>
</evidence>
<evidence type="ECO:0000256" key="4">
    <source>
        <dbReference type="ARBA" id="ARBA00022801"/>
    </source>
</evidence>
<dbReference type="PROSITE" id="PS50209">
    <property type="entry name" value="CARD"/>
    <property type="match status" value="1"/>
</dbReference>
<feature type="domain" description="CARD" evidence="11">
    <location>
        <begin position="64"/>
        <end position="164"/>
    </location>
</feature>
<dbReference type="Gene3D" id="3.40.50.1460">
    <property type="match status" value="1"/>
</dbReference>
<organism evidence="12">
    <name type="scientific">Oppiella nova</name>
    <dbReference type="NCBI Taxonomy" id="334625"/>
    <lineage>
        <taxon>Eukaryota</taxon>
        <taxon>Metazoa</taxon>
        <taxon>Ecdysozoa</taxon>
        <taxon>Arthropoda</taxon>
        <taxon>Chelicerata</taxon>
        <taxon>Arachnida</taxon>
        <taxon>Acari</taxon>
        <taxon>Acariformes</taxon>
        <taxon>Sarcoptiformes</taxon>
        <taxon>Oribatida</taxon>
        <taxon>Brachypylina</taxon>
        <taxon>Oppioidea</taxon>
        <taxon>Oppiidae</taxon>
        <taxon>Oppiella</taxon>
    </lineage>
</organism>
<comment type="similarity">
    <text evidence="1 8">Belongs to the peptidase C14A family.</text>
</comment>
<dbReference type="PANTHER" id="PTHR47901:SF8">
    <property type="entry name" value="CASPASE-3"/>
    <property type="match status" value="1"/>
</dbReference>
<dbReference type="AlphaFoldDB" id="A0A7R9QPA7"/>
<evidence type="ECO:0000259" key="11">
    <source>
        <dbReference type="PROSITE" id="PS50209"/>
    </source>
</evidence>
<dbReference type="GO" id="GO:0006508">
    <property type="term" value="P:proteolysis"/>
    <property type="evidence" value="ECO:0007669"/>
    <property type="project" value="UniProtKB-KW"/>
</dbReference>
<dbReference type="PIRSF" id="PIRSF038001">
    <property type="entry name" value="Caspase_ICE"/>
    <property type="match status" value="1"/>
</dbReference>
<dbReference type="Gene3D" id="1.10.533.10">
    <property type="entry name" value="Death Domain, Fas"/>
    <property type="match status" value="2"/>
</dbReference>
<dbReference type="SUPFAM" id="SSF52129">
    <property type="entry name" value="Caspase-like"/>
    <property type="match status" value="1"/>
</dbReference>
<dbReference type="PRINTS" id="PR00376">
    <property type="entry name" value="IL1BCENZYME"/>
</dbReference>
<dbReference type="PANTHER" id="PTHR47901">
    <property type="entry name" value="CASPASE RECRUITMENT DOMAIN-CONTAINING PROTEIN 18"/>
    <property type="match status" value="1"/>
</dbReference>
<feature type="active site" evidence="7">
    <location>
        <position position="360"/>
    </location>
</feature>
<dbReference type="SMART" id="SM00115">
    <property type="entry name" value="CASc"/>
    <property type="match status" value="1"/>
</dbReference>
<keyword evidence="3" id="KW-0053">Apoptosis</keyword>
<feature type="active site" evidence="7">
    <location>
        <position position="317"/>
    </location>
</feature>
<evidence type="ECO:0000256" key="2">
    <source>
        <dbReference type="ARBA" id="ARBA00022670"/>
    </source>
</evidence>
<dbReference type="InterPro" id="IPR011600">
    <property type="entry name" value="Pept_C14_caspase"/>
</dbReference>
<dbReference type="InterPro" id="IPR011029">
    <property type="entry name" value="DEATH-like_dom_sf"/>
</dbReference>
<dbReference type="PROSITE" id="PS50208">
    <property type="entry name" value="CASPASE_P20"/>
    <property type="match status" value="1"/>
</dbReference>
<dbReference type="InterPro" id="IPR001309">
    <property type="entry name" value="Pept_C14_p20"/>
</dbReference>
<dbReference type="InterPro" id="IPR002138">
    <property type="entry name" value="Pept_C14_p10"/>
</dbReference>
<feature type="domain" description="Caspase family p10" evidence="9">
    <location>
        <begin position="387"/>
        <end position="475"/>
    </location>
</feature>
<keyword evidence="13" id="KW-1185">Reference proteome</keyword>
<dbReference type="InterPro" id="IPR001315">
    <property type="entry name" value="CARD"/>
</dbReference>
<keyword evidence="5" id="KW-0788">Thiol protease</keyword>
<feature type="domain" description="Caspase family p20" evidence="10">
    <location>
        <begin position="239"/>
        <end position="364"/>
    </location>
</feature>
<evidence type="ECO:0000259" key="9">
    <source>
        <dbReference type="PROSITE" id="PS50207"/>
    </source>
</evidence>
<dbReference type="CDD" id="cd01671">
    <property type="entry name" value="CARD"/>
    <property type="match status" value="1"/>
</dbReference>
<gene>
    <name evidence="12" type="ORF">ONB1V03_LOCUS9515</name>
</gene>
<dbReference type="InterPro" id="IPR015917">
    <property type="entry name" value="Pept_C14A"/>
</dbReference>
<dbReference type="SUPFAM" id="SSF47986">
    <property type="entry name" value="DEATH domain"/>
    <property type="match status" value="1"/>
</dbReference>
<evidence type="ECO:0000256" key="5">
    <source>
        <dbReference type="ARBA" id="ARBA00022807"/>
    </source>
</evidence>
<sequence length="488" mass="55748">MNPSDRHTIQTNMDLLCKDIDLNQNLLNQLINKNVFTPQMIQDFMSSPHLPLVRQCVDTHSQDMNPSDRHTIQTNMDLLCKDIDLNQNLLNQLINKNVFTPQMIQDFMVVVVDQMDAQTYEDERDRKKRFLSDLCRRGPEAYNLFAEVLYGVDQLAAAAILRPKVFESGLSQQQMIEDITNTPLDETVDVFPVGGDASDRTLHSPSTVASIETQEFMINVKKCKKEMKGKNIYRMNADPRGYCLIFNTFKFLNDCFPIRHGSETEANRLADVFTQLHFTVEIKTNESKEDMEATLKQYSKKPVLARHDALILIVLSHGQSGYVVTADGLSIHFNDIIKRFNNENSPHLINKPKLFFFNCCRGDAHDLGPKFVLEDTEDAVSDAKSFDTRKVPLNGDMMICYSTIDGYVSWRNEHTGSWFGTALCQALMKHSHSYELHQILTYTSNLVNNKTTTDGEKQVMEHSYRGWKNCFYFNPGVAESRGSPLSPN</sequence>
<evidence type="ECO:0000259" key="10">
    <source>
        <dbReference type="PROSITE" id="PS50208"/>
    </source>
</evidence>
<dbReference type="InterPro" id="IPR002398">
    <property type="entry name" value="Pept_C14"/>
</dbReference>
<reference evidence="12" key="1">
    <citation type="submission" date="2020-11" db="EMBL/GenBank/DDBJ databases">
        <authorList>
            <person name="Tran Van P."/>
        </authorList>
    </citation>
    <scope>NUCLEOTIDE SEQUENCE</scope>
</reference>
<dbReference type="GO" id="GO:0004197">
    <property type="term" value="F:cysteine-type endopeptidase activity"/>
    <property type="evidence" value="ECO:0007669"/>
    <property type="project" value="InterPro"/>
</dbReference>
<dbReference type="EMBL" id="OC920825">
    <property type="protein sequence ID" value="CAD7652857.1"/>
    <property type="molecule type" value="Genomic_DNA"/>
</dbReference>
<dbReference type="Pfam" id="PF00656">
    <property type="entry name" value="Peptidase_C14"/>
    <property type="match status" value="1"/>
</dbReference>
<dbReference type="GO" id="GO:0042981">
    <property type="term" value="P:regulation of apoptotic process"/>
    <property type="evidence" value="ECO:0007669"/>
    <property type="project" value="InterPro"/>
</dbReference>
<evidence type="ECO:0000313" key="13">
    <source>
        <dbReference type="Proteomes" id="UP000728032"/>
    </source>
</evidence>
<dbReference type="EMBL" id="CAJPVJ010006000">
    <property type="protein sequence ID" value="CAG2170044.1"/>
    <property type="molecule type" value="Genomic_DNA"/>
</dbReference>
<evidence type="ECO:0000256" key="8">
    <source>
        <dbReference type="RuleBase" id="RU003971"/>
    </source>
</evidence>
<proteinExistence type="inferred from homology"/>
<evidence type="ECO:0000256" key="3">
    <source>
        <dbReference type="ARBA" id="ARBA00022703"/>
    </source>
</evidence>
<dbReference type="Proteomes" id="UP000728032">
    <property type="component" value="Unassembled WGS sequence"/>
</dbReference>
<evidence type="ECO:0008006" key="14">
    <source>
        <dbReference type="Google" id="ProtNLM"/>
    </source>
</evidence>
<dbReference type="PROSITE" id="PS50207">
    <property type="entry name" value="CASPASE_P10"/>
    <property type="match status" value="1"/>
</dbReference>
<evidence type="ECO:0000256" key="1">
    <source>
        <dbReference type="ARBA" id="ARBA00010134"/>
    </source>
</evidence>
<evidence type="ECO:0000256" key="6">
    <source>
        <dbReference type="ARBA" id="ARBA00023145"/>
    </source>
</evidence>
<keyword evidence="6" id="KW-0865">Zymogen</keyword>
<accession>A0A7R9QPA7</accession>
<keyword evidence="2" id="KW-0645">Protease</keyword>
<dbReference type="OrthoDB" id="6044770at2759"/>
<dbReference type="InterPro" id="IPR029030">
    <property type="entry name" value="Caspase-like_dom_sf"/>
</dbReference>